<proteinExistence type="predicted"/>
<dbReference type="RefSeq" id="WP_237485377.1">
    <property type="nucleotide sequence ID" value="NZ_CAKLCM010000002.1"/>
</dbReference>
<comment type="caution">
    <text evidence="1">The sequence shown here is derived from an EMBL/GenBank/DDBJ whole genome shotgun (WGS) entry which is preliminary data.</text>
</comment>
<sequence>MSANILSHSGLRPTLLSGLIASLFSPVLLADAFSPTVLKPSQSDFGGVGLMQMPSGRMAAEGEFSLNGDWSDEYHKYNVNLQVMPWLETTIRYTLVQDSLYSHSPSFSGDTKYTDKGIDFKIRLWQESTFLPETSVGFRDFGGTGLFDGEFIAATKRFGNLDFTLGMGWGYLGTRDSITNPFCKASDKFCDRPSDVRGNGGSVDYDRWFKGPAALFGGIEYQTPWKPLRFKLEYDSNDYSQDFAVLRGRDVDMTPETPWNVGVLYRLGDWGDARVSYQRGNALALGLTMRTNFNDMKAMWLDEPALKPRPSEAAPSIEQVNWDSLAKQLQSNAGYSDARIDIENNTLIVTATQTKYRDREQAQQRAAAIIASFVPQTITHYRIVETAENMPLTSVDIDSFEYKSQQSTPLLGSEFAQVKSDPQEVPSRLTDDPYVDNLKRFDYSISPSLAQSFGSAEGFYLYEIGLNAAAEYRLTRHLIASGGLHFNLIDNYDKFNYEVPPDGTSVPRVRTLFRSYVSDNAAWVNNLQLTYMNQVVDGVYAQAYGGYLESMFAGVGGELLYRPLNRNWAIGADVNLVSQRDPDSVFGLFSEDRQYSNADGVYYQVQSQGVTGFVTGYYMPQWQFLESTLLKVGVGQFLAGDFGTRIDFSKQFDSGVIAGAYASFTDMSTEDYGEGSFTKGFYVSIPFDVMTVKPSNNRADISWQPITRDGGQMLGRKYQLFDLTDARSPWFQRPSQVE</sequence>
<accession>A0ABM8ZK07</accession>
<dbReference type="EMBL" id="CAKLCM010000002">
    <property type="protein sequence ID" value="CAH0527240.1"/>
    <property type="molecule type" value="Genomic_DNA"/>
</dbReference>
<gene>
    <name evidence="1" type="ORF">VHP8226_02568</name>
</gene>
<evidence type="ECO:0000313" key="2">
    <source>
        <dbReference type="Proteomes" id="UP000838160"/>
    </source>
</evidence>
<reference evidence="1" key="1">
    <citation type="submission" date="2021-12" db="EMBL/GenBank/DDBJ databases">
        <authorList>
            <person name="Rodrigo-Torres L."/>
            <person name="Arahal R. D."/>
            <person name="Lucena T."/>
        </authorList>
    </citation>
    <scope>NUCLEOTIDE SEQUENCE</scope>
    <source>
        <strain evidence="1">CECT 8226</strain>
    </source>
</reference>
<dbReference type="Pfam" id="PF06082">
    <property type="entry name" value="YjbH"/>
    <property type="match status" value="1"/>
</dbReference>
<evidence type="ECO:0000313" key="1">
    <source>
        <dbReference type="EMBL" id="CAH0527240.1"/>
    </source>
</evidence>
<organism evidence="1 2">
    <name type="scientific">Vibrio hippocampi</name>
    <dbReference type="NCBI Taxonomy" id="654686"/>
    <lineage>
        <taxon>Bacteria</taxon>
        <taxon>Pseudomonadati</taxon>
        <taxon>Pseudomonadota</taxon>
        <taxon>Gammaproteobacteria</taxon>
        <taxon>Vibrionales</taxon>
        <taxon>Vibrionaceae</taxon>
        <taxon>Vibrio</taxon>
    </lineage>
</organism>
<evidence type="ECO:0008006" key="3">
    <source>
        <dbReference type="Google" id="ProtNLM"/>
    </source>
</evidence>
<name>A0ABM8ZK07_9VIBR</name>
<protein>
    <recommendedName>
        <fullName evidence="3">YjbH domain-containing protein</fullName>
    </recommendedName>
</protein>
<keyword evidence="2" id="KW-1185">Reference proteome</keyword>
<dbReference type="Proteomes" id="UP000838160">
    <property type="component" value="Unassembled WGS sequence"/>
</dbReference>
<dbReference type="InterPro" id="IPR010344">
    <property type="entry name" value="YbjH"/>
</dbReference>